<evidence type="ECO:0000256" key="1">
    <source>
        <dbReference type="ARBA" id="ARBA00010576"/>
    </source>
</evidence>
<dbReference type="Proteomes" id="UP000663828">
    <property type="component" value="Unassembled WGS sequence"/>
</dbReference>
<evidence type="ECO:0000313" key="5">
    <source>
        <dbReference type="EMBL" id="CAF1326659.1"/>
    </source>
</evidence>
<evidence type="ECO:0000256" key="3">
    <source>
        <dbReference type="SAM" id="Phobius"/>
    </source>
</evidence>
<gene>
    <name evidence="5" type="ORF">XAT740_LOCUS30210</name>
</gene>
<dbReference type="PANTHER" id="PTHR14758">
    <property type="entry name" value="AGAP005440-PA"/>
    <property type="match status" value="1"/>
</dbReference>
<evidence type="ECO:0000256" key="2">
    <source>
        <dbReference type="SAM" id="MobiDB-lite"/>
    </source>
</evidence>
<evidence type="ECO:0000259" key="4">
    <source>
        <dbReference type="Pfam" id="PF14160"/>
    </source>
</evidence>
<evidence type="ECO:0000313" key="6">
    <source>
        <dbReference type="Proteomes" id="UP000663828"/>
    </source>
</evidence>
<dbReference type="Pfam" id="PF14160">
    <property type="entry name" value="FAM110_C"/>
    <property type="match status" value="1"/>
</dbReference>
<dbReference type="InterPro" id="IPR025741">
    <property type="entry name" value="FAM110_C"/>
</dbReference>
<name>A0A815FQD7_ADIRI</name>
<organism evidence="5 6">
    <name type="scientific">Adineta ricciae</name>
    <name type="common">Rotifer</name>
    <dbReference type="NCBI Taxonomy" id="249248"/>
    <lineage>
        <taxon>Eukaryota</taxon>
        <taxon>Metazoa</taxon>
        <taxon>Spiralia</taxon>
        <taxon>Gnathifera</taxon>
        <taxon>Rotifera</taxon>
        <taxon>Eurotatoria</taxon>
        <taxon>Bdelloidea</taxon>
        <taxon>Adinetida</taxon>
        <taxon>Adinetidae</taxon>
        <taxon>Adineta</taxon>
    </lineage>
</organism>
<sequence length="355" mass="40474">MQQHPPYMDRRQARLINITKKSKCDDFYTKLERIRSSAAASSSKQYPRRTARELLDESKRFFVKSQQVLYNRQTLSNSQRLTPTCRILQSQRTPCEERSYNRDKYRLESSIQTSSKSNIDHTFDSVSILSLSDQTTLDSIDCPTQFICAPMPSTVTVIERNARVLKWLFQLHKTNDSSSFHSINVVEHVPNDLAVNESNNQSWHTTTEQTLIRITRLDLHVPEPPAIARVRRGSYDPEEIWGMAKTVAISVFVLIAVCIVCCLVTTIYICIKCCCGGGSDRKRNQGFHSVPQPIVIQTSPANYHPQVYQQQAPPSQPTWALENHPMLPQPSAPPQPADDFHMERPPPYEKICGNS</sequence>
<keyword evidence="3" id="KW-0472">Membrane</keyword>
<reference evidence="5" key="1">
    <citation type="submission" date="2021-02" db="EMBL/GenBank/DDBJ databases">
        <authorList>
            <person name="Nowell W R."/>
        </authorList>
    </citation>
    <scope>NUCLEOTIDE SEQUENCE</scope>
</reference>
<proteinExistence type="inferred from homology"/>
<dbReference type="AlphaFoldDB" id="A0A815FQD7"/>
<keyword evidence="6" id="KW-1185">Reference proteome</keyword>
<comment type="similarity">
    <text evidence="1">Belongs to the FAM110 family.</text>
</comment>
<feature type="compositionally biased region" description="Basic and acidic residues" evidence="2">
    <location>
        <begin position="338"/>
        <end position="347"/>
    </location>
</feature>
<feature type="domain" description="Centrosome-associated FAM110 C-terminal" evidence="4">
    <location>
        <begin position="147"/>
        <end position="173"/>
    </location>
</feature>
<dbReference type="EMBL" id="CAJNOR010002675">
    <property type="protein sequence ID" value="CAF1326659.1"/>
    <property type="molecule type" value="Genomic_DNA"/>
</dbReference>
<keyword evidence="3" id="KW-0812">Transmembrane</keyword>
<dbReference type="InterPro" id="IPR025740">
    <property type="entry name" value="FAM110"/>
</dbReference>
<dbReference type="PANTHER" id="PTHR14758:SF1">
    <property type="entry name" value="CENTROSOME-ASSOCIATED FAM110 C-TERMINAL DOMAIN-CONTAINING PROTEIN"/>
    <property type="match status" value="1"/>
</dbReference>
<feature type="transmembrane region" description="Helical" evidence="3">
    <location>
        <begin position="247"/>
        <end position="269"/>
    </location>
</feature>
<keyword evidence="3" id="KW-1133">Transmembrane helix</keyword>
<comment type="caution">
    <text evidence="5">The sequence shown here is derived from an EMBL/GenBank/DDBJ whole genome shotgun (WGS) entry which is preliminary data.</text>
</comment>
<accession>A0A815FQD7</accession>
<protein>
    <recommendedName>
        <fullName evidence="4">Centrosome-associated FAM110 C-terminal domain-containing protein</fullName>
    </recommendedName>
</protein>
<feature type="compositionally biased region" description="Pro residues" evidence="2">
    <location>
        <begin position="327"/>
        <end position="336"/>
    </location>
</feature>
<feature type="region of interest" description="Disordered" evidence="2">
    <location>
        <begin position="306"/>
        <end position="355"/>
    </location>
</feature>